<feature type="transmembrane region" description="Helical" evidence="8">
    <location>
        <begin position="255"/>
        <end position="278"/>
    </location>
</feature>
<dbReference type="PROSITE" id="PS50283">
    <property type="entry name" value="NA_SOLUT_SYMP_3"/>
    <property type="match status" value="1"/>
</dbReference>
<dbReference type="EMBL" id="JACVVK020000042">
    <property type="protein sequence ID" value="KAK7499713.1"/>
    <property type="molecule type" value="Genomic_DNA"/>
</dbReference>
<dbReference type="GO" id="GO:0016020">
    <property type="term" value="C:membrane"/>
    <property type="evidence" value="ECO:0007669"/>
    <property type="project" value="UniProtKB-SubCell"/>
</dbReference>
<feature type="transmembrane region" description="Helical" evidence="8">
    <location>
        <begin position="147"/>
        <end position="169"/>
    </location>
</feature>
<organism evidence="9 10">
    <name type="scientific">Batillaria attramentaria</name>
    <dbReference type="NCBI Taxonomy" id="370345"/>
    <lineage>
        <taxon>Eukaryota</taxon>
        <taxon>Metazoa</taxon>
        <taxon>Spiralia</taxon>
        <taxon>Lophotrochozoa</taxon>
        <taxon>Mollusca</taxon>
        <taxon>Gastropoda</taxon>
        <taxon>Caenogastropoda</taxon>
        <taxon>Sorbeoconcha</taxon>
        <taxon>Cerithioidea</taxon>
        <taxon>Batillariidae</taxon>
        <taxon>Batillaria</taxon>
    </lineage>
</organism>
<proteinExistence type="inferred from homology"/>
<feature type="transmembrane region" description="Helical" evidence="8">
    <location>
        <begin position="103"/>
        <end position="121"/>
    </location>
</feature>
<dbReference type="Gene3D" id="1.20.1730.10">
    <property type="entry name" value="Sodium/glucose cotransporter"/>
    <property type="match status" value="1"/>
</dbReference>
<comment type="subcellular location">
    <subcellularLocation>
        <location evidence="1">Membrane</location>
        <topology evidence="1">Multi-pass membrane protein</topology>
    </subcellularLocation>
</comment>
<gene>
    <name evidence="9" type="ORF">BaRGS_00009054</name>
</gene>
<sequence length="279" mass="31731">MLAALLAALMSSLTSIFNSASTMFTMDIWRRFRPRAKQHELMIVGRLCVLVEVVVSILWLPILEASESGQLWNYLQSMSSYVTPPWCCLFLLSIFWTRTTEAGAFWGLMISLVVGVIRMIMDFSLPAPFCGSHDEDPRPDVLKKVHFLHFAIILSAVSVISTVVISLLTTPRPPEKLRRVTWWTRHDPLDPEETESEDDFASDDTEEQPTARKESVGRRVYNWVCGIEHKPKPKFTQEEREAIKRKMTSLEESPFASRLTTILAITSATITTFLLGFFG</sequence>
<evidence type="ECO:0000256" key="6">
    <source>
        <dbReference type="RuleBase" id="RU362091"/>
    </source>
</evidence>
<evidence type="ECO:0000256" key="8">
    <source>
        <dbReference type="SAM" id="Phobius"/>
    </source>
</evidence>
<feature type="transmembrane region" description="Helical" evidence="8">
    <location>
        <begin position="41"/>
        <end position="62"/>
    </location>
</feature>
<evidence type="ECO:0000313" key="10">
    <source>
        <dbReference type="Proteomes" id="UP001519460"/>
    </source>
</evidence>
<dbReference type="Pfam" id="PF00474">
    <property type="entry name" value="SSF"/>
    <property type="match status" value="1"/>
</dbReference>
<evidence type="ECO:0000256" key="2">
    <source>
        <dbReference type="ARBA" id="ARBA00006434"/>
    </source>
</evidence>
<keyword evidence="5 8" id="KW-0472">Membrane</keyword>
<dbReference type="InterPro" id="IPR001734">
    <property type="entry name" value="Na/solute_symporter"/>
</dbReference>
<keyword evidence="10" id="KW-1185">Reference proteome</keyword>
<keyword evidence="3 8" id="KW-0812">Transmembrane</keyword>
<name>A0ABD0LKT3_9CAEN</name>
<feature type="transmembrane region" description="Helical" evidence="8">
    <location>
        <begin position="74"/>
        <end position="96"/>
    </location>
</feature>
<evidence type="ECO:0000256" key="7">
    <source>
        <dbReference type="SAM" id="MobiDB-lite"/>
    </source>
</evidence>
<comment type="similarity">
    <text evidence="2 6">Belongs to the sodium:solute symporter (SSF) (TC 2.A.21) family.</text>
</comment>
<keyword evidence="4 8" id="KW-1133">Transmembrane helix</keyword>
<evidence type="ECO:0000256" key="1">
    <source>
        <dbReference type="ARBA" id="ARBA00004141"/>
    </source>
</evidence>
<dbReference type="PANTHER" id="PTHR11819">
    <property type="entry name" value="SOLUTE CARRIER FAMILY 5"/>
    <property type="match status" value="1"/>
</dbReference>
<comment type="caution">
    <text evidence="9">The sequence shown here is derived from an EMBL/GenBank/DDBJ whole genome shotgun (WGS) entry which is preliminary data.</text>
</comment>
<evidence type="ECO:0000256" key="4">
    <source>
        <dbReference type="ARBA" id="ARBA00022989"/>
    </source>
</evidence>
<reference evidence="9 10" key="1">
    <citation type="journal article" date="2023" name="Sci. Data">
        <title>Genome assembly of the Korean intertidal mud-creeper Batillaria attramentaria.</title>
        <authorList>
            <person name="Patra A.K."/>
            <person name="Ho P.T."/>
            <person name="Jun S."/>
            <person name="Lee S.J."/>
            <person name="Kim Y."/>
            <person name="Won Y.J."/>
        </authorList>
    </citation>
    <scope>NUCLEOTIDE SEQUENCE [LARGE SCALE GENOMIC DNA]</scope>
    <source>
        <strain evidence="9">Wonlab-2016</strain>
    </source>
</reference>
<protein>
    <recommendedName>
        <fullName evidence="11">Sodium/glucose cotransporter 4</fullName>
    </recommendedName>
</protein>
<evidence type="ECO:0000256" key="3">
    <source>
        <dbReference type="ARBA" id="ARBA00022692"/>
    </source>
</evidence>
<feature type="compositionally biased region" description="Acidic residues" evidence="7">
    <location>
        <begin position="190"/>
        <end position="207"/>
    </location>
</feature>
<evidence type="ECO:0000256" key="5">
    <source>
        <dbReference type="ARBA" id="ARBA00023136"/>
    </source>
</evidence>
<dbReference type="PANTHER" id="PTHR11819:SF195">
    <property type="entry name" value="SODIUM_GLUCOSE COTRANSPORTER 4"/>
    <property type="match status" value="1"/>
</dbReference>
<feature type="transmembrane region" description="Helical" evidence="8">
    <location>
        <begin position="6"/>
        <end position="29"/>
    </location>
</feature>
<dbReference type="InterPro" id="IPR038377">
    <property type="entry name" value="Na/Glc_symporter_sf"/>
</dbReference>
<accession>A0ABD0LKT3</accession>
<evidence type="ECO:0000313" key="9">
    <source>
        <dbReference type="EMBL" id="KAK7499713.1"/>
    </source>
</evidence>
<evidence type="ECO:0008006" key="11">
    <source>
        <dbReference type="Google" id="ProtNLM"/>
    </source>
</evidence>
<dbReference type="AlphaFoldDB" id="A0ABD0LKT3"/>
<feature type="region of interest" description="Disordered" evidence="7">
    <location>
        <begin position="188"/>
        <end position="214"/>
    </location>
</feature>
<dbReference type="Proteomes" id="UP001519460">
    <property type="component" value="Unassembled WGS sequence"/>
</dbReference>